<protein>
    <recommendedName>
        <fullName evidence="4">Dipeptidase</fullName>
    </recommendedName>
</protein>
<feature type="chain" id="PRO_5030807746" description="Dipeptidase" evidence="2">
    <location>
        <begin position="25"/>
        <end position="620"/>
    </location>
</feature>
<dbReference type="PANTHER" id="PTHR12994:SF17">
    <property type="entry name" value="LD30995P"/>
    <property type="match status" value="1"/>
</dbReference>
<keyword evidence="2" id="KW-0732">Signal</keyword>
<comment type="similarity">
    <text evidence="1">Belongs to the peptidase C69 family. Secernin subfamily.</text>
</comment>
<dbReference type="EMBL" id="HBGY01026019">
    <property type="protein sequence ID" value="CAD9599181.1"/>
    <property type="molecule type" value="Transcribed_RNA"/>
</dbReference>
<proteinExistence type="inferred from homology"/>
<evidence type="ECO:0000256" key="2">
    <source>
        <dbReference type="SAM" id="SignalP"/>
    </source>
</evidence>
<sequence length="620" mass="69995">MTTTMLFLTFLVLCLTDLFEHTFGCTNILVTPGASEDGSSMIAYDADFVGLMGMLYHYPPTSSNTTTASDNGGGNYFLQKQQLEQGEKMDNVASVGRRTALRGSSDTTKMRQVYDWDEGTYLGEIPEAVETYNVVGNTNEYGLSIGETTFGGIEALSKQSGSIIDYGSLIWITLQRSKTAREAIHTMVELTDKYGYASSGESFSIADGKEVWIMEVIGRGEGKHGFVWVAVRVPDGMVAAHANQARIQTFPRDDPENCMYADDVVELARELGLYDDNDEDFSFSDTYDPVTFEGARLCDARVWSIFSHITEDNGFEDHYADYAKGQNLSNRMPLWIKPSRKLTLKDVTGLMRDHYEDSVLDPCHDVGAEDAHTPYRTHPLVWEYEGDSYVNERTVATQQTGWNFVAQQRHWMPPELSSILWFAVDDSGTAPRYPVYGSSRDVSDAFFGVGPQDGVPSPILEFDLSKAFWVSNMVSNFAYSNWRNVAPVLVDRIKQIETEFLQEITDIDAQALELYNTGDHFGAIDFVTEYSVNAGNRLHKKWFKFYGDLFARFRDGYELEEKEGELACGCKISQPGYSDEWYKRIVEEDGDHYKESMGVDTLFDNDKLRPIKKKELKSFL</sequence>
<evidence type="ECO:0000256" key="1">
    <source>
        <dbReference type="ARBA" id="ARBA00005705"/>
    </source>
</evidence>
<dbReference type="Pfam" id="PF03577">
    <property type="entry name" value="Peptidase_C69"/>
    <property type="match status" value="1"/>
</dbReference>
<name>A0A7S2L9Z7_9STRA</name>
<dbReference type="InterPro" id="IPR005322">
    <property type="entry name" value="Peptidase_C69"/>
</dbReference>
<dbReference type="PANTHER" id="PTHR12994">
    <property type="entry name" value="SECERNIN"/>
    <property type="match status" value="1"/>
</dbReference>
<reference evidence="3" key="1">
    <citation type="submission" date="2021-01" db="EMBL/GenBank/DDBJ databases">
        <authorList>
            <person name="Corre E."/>
            <person name="Pelletier E."/>
            <person name="Niang G."/>
            <person name="Scheremetjew M."/>
            <person name="Finn R."/>
            <person name="Kale V."/>
            <person name="Holt S."/>
            <person name="Cochrane G."/>
            <person name="Meng A."/>
            <person name="Brown T."/>
            <person name="Cohen L."/>
        </authorList>
    </citation>
    <scope>NUCLEOTIDE SEQUENCE</scope>
    <source>
        <strain evidence="3">B650</strain>
    </source>
</reference>
<gene>
    <name evidence="3" type="ORF">LDAN0321_LOCUS16083</name>
</gene>
<dbReference type="AlphaFoldDB" id="A0A7S2L9Z7"/>
<organism evidence="3">
    <name type="scientific">Leptocylindrus danicus</name>
    <dbReference type="NCBI Taxonomy" id="163516"/>
    <lineage>
        <taxon>Eukaryota</taxon>
        <taxon>Sar</taxon>
        <taxon>Stramenopiles</taxon>
        <taxon>Ochrophyta</taxon>
        <taxon>Bacillariophyta</taxon>
        <taxon>Coscinodiscophyceae</taxon>
        <taxon>Chaetocerotophycidae</taxon>
        <taxon>Leptocylindrales</taxon>
        <taxon>Leptocylindraceae</taxon>
        <taxon>Leptocylindrus</taxon>
    </lineage>
</organism>
<feature type="signal peptide" evidence="2">
    <location>
        <begin position="1"/>
        <end position="24"/>
    </location>
</feature>
<accession>A0A7S2L9Z7</accession>
<dbReference type="Gene3D" id="3.60.60.10">
    <property type="entry name" value="Penicillin V Acylase, Chain A"/>
    <property type="match status" value="1"/>
</dbReference>
<dbReference type="GO" id="GO:0070004">
    <property type="term" value="F:cysteine-type exopeptidase activity"/>
    <property type="evidence" value="ECO:0007669"/>
    <property type="project" value="InterPro"/>
</dbReference>
<dbReference type="GO" id="GO:0006508">
    <property type="term" value="P:proteolysis"/>
    <property type="evidence" value="ECO:0007669"/>
    <property type="project" value="InterPro"/>
</dbReference>
<dbReference type="GO" id="GO:0016805">
    <property type="term" value="F:dipeptidase activity"/>
    <property type="evidence" value="ECO:0007669"/>
    <property type="project" value="InterPro"/>
</dbReference>
<evidence type="ECO:0008006" key="4">
    <source>
        <dbReference type="Google" id="ProtNLM"/>
    </source>
</evidence>
<evidence type="ECO:0000313" key="3">
    <source>
        <dbReference type="EMBL" id="CAD9599181.1"/>
    </source>
</evidence>